<proteinExistence type="predicted"/>
<evidence type="ECO:0000256" key="1">
    <source>
        <dbReference type="SAM" id="MobiDB-lite"/>
    </source>
</evidence>
<reference evidence="2 3" key="1">
    <citation type="journal article" date="2014" name="Agronomy (Basel)">
        <title>A Draft Genome Sequence for Ensete ventricosum, the Drought-Tolerant Tree Against Hunger.</title>
        <authorList>
            <person name="Harrison J."/>
            <person name="Moore K.A."/>
            <person name="Paszkiewicz K."/>
            <person name="Jones T."/>
            <person name="Grant M."/>
            <person name="Ambacheew D."/>
            <person name="Muzemil S."/>
            <person name="Studholme D.J."/>
        </authorList>
    </citation>
    <scope>NUCLEOTIDE SEQUENCE [LARGE SCALE GENOMIC DNA]</scope>
</reference>
<organism evidence="2 3">
    <name type="scientific">Ensete ventricosum</name>
    <name type="common">Abyssinian banana</name>
    <name type="synonym">Musa ensete</name>
    <dbReference type="NCBI Taxonomy" id="4639"/>
    <lineage>
        <taxon>Eukaryota</taxon>
        <taxon>Viridiplantae</taxon>
        <taxon>Streptophyta</taxon>
        <taxon>Embryophyta</taxon>
        <taxon>Tracheophyta</taxon>
        <taxon>Spermatophyta</taxon>
        <taxon>Magnoliopsida</taxon>
        <taxon>Liliopsida</taxon>
        <taxon>Zingiberales</taxon>
        <taxon>Musaceae</taxon>
        <taxon>Ensete</taxon>
    </lineage>
</organism>
<evidence type="ECO:0000313" key="2">
    <source>
        <dbReference type="EMBL" id="RRT41853.1"/>
    </source>
</evidence>
<accession>A0A426XQP5</accession>
<name>A0A426XQP5_ENSVE</name>
<feature type="region of interest" description="Disordered" evidence="1">
    <location>
        <begin position="54"/>
        <end position="80"/>
    </location>
</feature>
<protein>
    <submittedName>
        <fullName evidence="2">Uncharacterized protein</fullName>
    </submittedName>
</protein>
<dbReference type="AlphaFoldDB" id="A0A426XQP5"/>
<evidence type="ECO:0000313" key="3">
    <source>
        <dbReference type="Proteomes" id="UP000287651"/>
    </source>
</evidence>
<feature type="non-terminal residue" evidence="2">
    <location>
        <position position="1"/>
    </location>
</feature>
<gene>
    <name evidence="2" type="ORF">B296_00057485</name>
</gene>
<dbReference type="EMBL" id="AMZH03018244">
    <property type="protein sequence ID" value="RRT41853.1"/>
    <property type="molecule type" value="Genomic_DNA"/>
</dbReference>
<comment type="caution">
    <text evidence="2">The sequence shown here is derived from an EMBL/GenBank/DDBJ whole genome shotgun (WGS) entry which is preliminary data.</text>
</comment>
<sequence>YHSNDMTAIMMQGCEGWLKRKMAVAAKTVMESQQEAMQKKKTLAIDGYVDTGGDVGNHDNMVGRGRRGQQRGDVGEEGKATALVEGDGAIGYSSK</sequence>
<dbReference type="Proteomes" id="UP000287651">
    <property type="component" value="Unassembled WGS sequence"/>
</dbReference>